<feature type="region of interest" description="Disordered" evidence="1">
    <location>
        <begin position="327"/>
        <end position="351"/>
    </location>
</feature>
<organism evidence="2 3">
    <name type="scientific">Paragonimus westermani</name>
    <dbReference type="NCBI Taxonomy" id="34504"/>
    <lineage>
        <taxon>Eukaryota</taxon>
        <taxon>Metazoa</taxon>
        <taxon>Spiralia</taxon>
        <taxon>Lophotrochozoa</taxon>
        <taxon>Platyhelminthes</taxon>
        <taxon>Trematoda</taxon>
        <taxon>Digenea</taxon>
        <taxon>Plagiorchiida</taxon>
        <taxon>Troglotremata</taxon>
        <taxon>Troglotrematidae</taxon>
        <taxon>Paragonimus</taxon>
    </lineage>
</organism>
<sequence>MPAERLTYRALYTEATNSWVKPRGGQATTWLRNMKTLTAPLSKVGRYRLPGWDPRDHSNRWLDTLSEMAVCRDTSADSPLLQETASTTKDPRISPDDVTITNIPIQLDSPVLASCASLVLKTTSFVHLLCLLFEPDELVLYLISSDHAYSEIIWRKRIATHSARMLRLITHPDPRCTDGNAGLILAQQFHMTESPVISLFLFNCPTSTPFSAIQLLDVTVTSLPPCPLTSCSDTAHVASHRNYITSHSVGGDLISPSIGLSHAGDRQISRFEALNNVRDRMVIARLDRTNGRGRAGEIRQTARSEAWFFQHLEEHLDTMLEYGQGQHWVDGGQHEQPDEPSRKEIGQTDEE</sequence>
<keyword evidence="3" id="KW-1185">Reference proteome</keyword>
<evidence type="ECO:0000313" key="2">
    <source>
        <dbReference type="EMBL" id="KAA3682406.1"/>
    </source>
</evidence>
<gene>
    <name evidence="2" type="ORF">DEA37_0001280</name>
</gene>
<reference evidence="2 3" key="1">
    <citation type="journal article" date="2019" name="Gigascience">
        <title>Whole-genome sequence of the oriental lung fluke Paragonimus westermani.</title>
        <authorList>
            <person name="Oey H."/>
            <person name="Zakrzewski M."/>
            <person name="Narain K."/>
            <person name="Devi K.R."/>
            <person name="Agatsuma T."/>
            <person name="Nawaratna S."/>
            <person name="Gobert G.N."/>
            <person name="Jones M.K."/>
            <person name="Ragan M.A."/>
            <person name="McManus D.P."/>
            <person name="Krause L."/>
        </authorList>
    </citation>
    <scope>NUCLEOTIDE SEQUENCE [LARGE SCALE GENOMIC DNA]</scope>
    <source>
        <strain evidence="2 3">IND2009</strain>
    </source>
</reference>
<proteinExistence type="predicted"/>
<dbReference type="EMBL" id="QNGE01000018">
    <property type="protein sequence ID" value="KAA3682406.1"/>
    <property type="molecule type" value="Genomic_DNA"/>
</dbReference>
<evidence type="ECO:0000313" key="3">
    <source>
        <dbReference type="Proteomes" id="UP000324629"/>
    </source>
</evidence>
<evidence type="ECO:0000256" key="1">
    <source>
        <dbReference type="SAM" id="MobiDB-lite"/>
    </source>
</evidence>
<dbReference type="AlphaFoldDB" id="A0A5J4P376"/>
<dbReference type="Proteomes" id="UP000324629">
    <property type="component" value="Unassembled WGS sequence"/>
</dbReference>
<comment type="caution">
    <text evidence="2">The sequence shown here is derived from an EMBL/GenBank/DDBJ whole genome shotgun (WGS) entry which is preliminary data.</text>
</comment>
<feature type="compositionally biased region" description="Basic and acidic residues" evidence="1">
    <location>
        <begin position="332"/>
        <end position="351"/>
    </location>
</feature>
<name>A0A5J4P376_9TREM</name>
<accession>A0A5J4P376</accession>
<protein>
    <submittedName>
        <fullName evidence="2">Uncharacterized protein</fullName>
    </submittedName>
</protein>